<evidence type="ECO:0000256" key="8">
    <source>
        <dbReference type="ARBA" id="ARBA00023128"/>
    </source>
</evidence>
<evidence type="ECO:0000256" key="7">
    <source>
        <dbReference type="ARBA" id="ARBA00023002"/>
    </source>
</evidence>
<feature type="compositionally biased region" description="Low complexity" evidence="11">
    <location>
        <begin position="598"/>
        <end position="610"/>
    </location>
</feature>
<name>A0A2P6NYJ1_9EUKA</name>
<feature type="compositionally biased region" description="Polar residues" evidence="11">
    <location>
        <begin position="579"/>
        <end position="597"/>
    </location>
</feature>
<dbReference type="GO" id="GO:0070221">
    <property type="term" value="P:sulfide oxidation, using sulfide:quinone oxidoreductase"/>
    <property type="evidence" value="ECO:0007669"/>
    <property type="project" value="TreeGrafter"/>
</dbReference>
<dbReference type="InterPro" id="IPR027267">
    <property type="entry name" value="AH/BAR_dom_sf"/>
</dbReference>
<dbReference type="Gene3D" id="3.15.10.10">
    <property type="entry name" value="Bactericidal permeability-increasing protein, domain 1"/>
    <property type="match status" value="1"/>
</dbReference>
<dbReference type="EMBL" id="MDYQ01000006">
    <property type="protein sequence ID" value="PRP89021.1"/>
    <property type="molecule type" value="Genomic_DNA"/>
</dbReference>
<comment type="caution">
    <text evidence="14">The sequence shown here is derived from an EMBL/GenBank/DDBJ whole genome shotgun (WGS) entry which is preliminary data.</text>
</comment>
<feature type="compositionally biased region" description="Basic and acidic residues" evidence="11">
    <location>
        <begin position="645"/>
        <end position="668"/>
    </location>
</feature>
<evidence type="ECO:0000256" key="9">
    <source>
        <dbReference type="ARBA" id="ARBA00060891"/>
    </source>
</evidence>
<dbReference type="STRING" id="1890364.A0A2P6NYJ1"/>
<feature type="compositionally biased region" description="Polar residues" evidence="11">
    <location>
        <begin position="627"/>
        <end position="644"/>
    </location>
</feature>
<feature type="compositionally biased region" description="Low complexity" evidence="11">
    <location>
        <begin position="565"/>
        <end position="578"/>
    </location>
</feature>
<comment type="similarity">
    <text evidence="9">Belongs to the SQRD family.</text>
</comment>
<feature type="compositionally biased region" description="Polar residues" evidence="11">
    <location>
        <begin position="522"/>
        <end position="531"/>
    </location>
</feature>
<dbReference type="GO" id="GO:0070224">
    <property type="term" value="F:sulfide:quinone oxidoreductase activity"/>
    <property type="evidence" value="ECO:0007669"/>
    <property type="project" value="TreeGrafter"/>
</dbReference>
<feature type="compositionally biased region" description="Polar residues" evidence="11">
    <location>
        <begin position="398"/>
        <end position="407"/>
    </location>
</feature>
<dbReference type="Pfam" id="PF01273">
    <property type="entry name" value="LBP_BPI_CETP"/>
    <property type="match status" value="1"/>
</dbReference>
<feature type="region of interest" description="Disordered" evidence="11">
    <location>
        <begin position="1377"/>
        <end position="1400"/>
    </location>
</feature>
<dbReference type="GO" id="GO:0071949">
    <property type="term" value="F:FAD binding"/>
    <property type="evidence" value="ECO:0007669"/>
    <property type="project" value="TreeGrafter"/>
</dbReference>
<keyword evidence="3" id="KW-0285">Flavoprotein</keyword>
<keyword evidence="7" id="KW-0560">Oxidoreductase</keyword>
<feature type="compositionally biased region" description="Pro residues" evidence="11">
    <location>
        <begin position="325"/>
        <end position="338"/>
    </location>
</feature>
<feature type="region of interest" description="Disordered" evidence="11">
    <location>
        <begin position="305"/>
        <end position="338"/>
    </location>
</feature>
<evidence type="ECO:0000313" key="15">
    <source>
        <dbReference type="Proteomes" id="UP000241769"/>
    </source>
</evidence>
<evidence type="ECO:0000256" key="10">
    <source>
        <dbReference type="ARBA" id="ARBA00070160"/>
    </source>
</evidence>
<feature type="domain" description="Lipid-binding serum glycoprotein N-terminal" evidence="12">
    <location>
        <begin position="760"/>
        <end position="929"/>
    </location>
</feature>
<dbReference type="InterPro" id="IPR017943">
    <property type="entry name" value="Bactericidal_perm-incr_a/b_dom"/>
</dbReference>
<dbReference type="CDD" id="cd07307">
    <property type="entry name" value="BAR"/>
    <property type="match status" value="1"/>
</dbReference>
<dbReference type="PANTHER" id="PTHR10632:SF2">
    <property type="entry name" value="SULFIDE:QUINONE OXIDOREDUCTASE, MITOCHONDRIAL"/>
    <property type="match status" value="1"/>
</dbReference>
<dbReference type="GO" id="GO:0005739">
    <property type="term" value="C:mitochondrion"/>
    <property type="evidence" value="ECO:0007669"/>
    <property type="project" value="UniProtKB-SubCell"/>
</dbReference>
<feature type="domain" description="BAR" evidence="13">
    <location>
        <begin position="113"/>
        <end position="286"/>
    </location>
</feature>
<feature type="compositionally biased region" description="Polar residues" evidence="11">
    <location>
        <begin position="461"/>
        <end position="472"/>
    </location>
</feature>
<evidence type="ECO:0000256" key="2">
    <source>
        <dbReference type="ARBA" id="ARBA00004173"/>
    </source>
</evidence>
<evidence type="ECO:0000256" key="6">
    <source>
        <dbReference type="ARBA" id="ARBA00022946"/>
    </source>
</evidence>
<dbReference type="Gene3D" id="1.20.1270.60">
    <property type="entry name" value="Arfaptin homology (AH) domain/BAR domain"/>
    <property type="match status" value="1"/>
</dbReference>
<feature type="compositionally biased region" description="Basic and acidic residues" evidence="11">
    <location>
        <begin position="535"/>
        <end position="560"/>
    </location>
</feature>
<accession>A0A2P6NYJ1</accession>
<dbReference type="OrthoDB" id="5376590at2759"/>
<evidence type="ECO:0000256" key="3">
    <source>
        <dbReference type="ARBA" id="ARBA00022630"/>
    </source>
</evidence>
<keyword evidence="5" id="KW-0274">FAD</keyword>
<feature type="region of interest" description="Disordered" evidence="11">
    <location>
        <begin position="368"/>
        <end position="693"/>
    </location>
</feature>
<dbReference type="GO" id="GO:0008289">
    <property type="term" value="F:lipid binding"/>
    <property type="evidence" value="ECO:0007669"/>
    <property type="project" value="InterPro"/>
</dbReference>
<dbReference type="SUPFAM" id="SSF103657">
    <property type="entry name" value="BAR/IMD domain-like"/>
    <property type="match status" value="1"/>
</dbReference>
<dbReference type="InterPro" id="IPR004148">
    <property type="entry name" value="BAR_dom"/>
</dbReference>
<proteinExistence type="inferred from homology"/>
<evidence type="ECO:0000259" key="13">
    <source>
        <dbReference type="Pfam" id="PF16746"/>
    </source>
</evidence>
<dbReference type="Pfam" id="PF16746">
    <property type="entry name" value="BAR_3"/>
    <property type="match status" value="1"/>
</dbReference>
<dbReference type="InterPro" id="IPR015904">
    <property type="entry name" value="Sulphide_quinone_reductase"/>
</dbReference>
<dbReference type="PANTHER" id="PTHR10632">
    <property type="entry name" value="SULFIDE:QUINONE OXIDOREDUCTASE"/>
    <property type="match status" value="1"/>
</dbReference>
<evidence type="ECO:0000313" key="14">
    <source>
        <dbReference type="EMBL" id="PRP89021.1"/>
    </source>
</evidence>
<organism evidence="14 15">
    <name type="scientific">Planoprotostelium fungivorum</name>
    <dbReference type="NCBI Taxonomy" id="1890364"/>
    <lineage>
        <taxon>Eukaryota</taxon>
        <taxon>Amoebozoa</taxon>
        <taxon>Evosea</taxon>
        <taxon>Variosea</taxon>
        <taxon>Cavosteliida</taxon>
        <taxon>Cavosteliaceae</taxon>
        <taxon>Planoprotostelium</taxon>
    </lineage>
</organism>
<dbReference type="FunFam" id="3.50.50.60:FF:000034">
    <property type="entry name" value="sulfide:quinone oxidoreductase, mitochondrial"/>
    <property type="match status" value="1"/>
</dbReference>
<keyword evidence="6" id="KW-0809">Transit peptide</keyword>
<feature type="compositionally biased region" description="Pro residues" evidence="11">
    <location>
        <begin position="368"/>
        <end position="392"/>
    </location>
</feature>
<dbReference type="InterPro" id="IPR036188">
    <property type="entry name" value="FAD/NAD-bd_sf"/>
</dbReference>
<evidence type="ECO:0000256" key="11">
    <source>
        <dbReference type="SAM" id="MobiDB-lite"/>
    </source>
</evidence>
<dbReference type="Gene3D" id="3.50.50.100">
    <property type="match status" value="1"/>
</dbReference>
<comment type="cofactor">
    <cofactor evidence="1">
        <name>FAD</name>
        <dbReference type="ChEBI" id="CHEBI:57692"/>
    </cofactor>
</comment>
<evidence type="ECO:0000256" key="4">
    <source>
        <dbReference type="ARBA" id="ARBA00022719"/>
    </source>
</evidence>
<keyword evidence="4" id="KW-0874">Quinone</keyword>
<sequence>MFHKLADLPERTRYDHRVEVLETKIITRASPYIALRVNIMFKASPKVGRMPSVRSLTDKLKTSHKASDEIEKKSALLDGIEECIPKIYRSYEKEGKVVMGGLTLSHQSLTHVKESCEVHESIQEGYRTYKTKTNNEQMDLEDLKSILSRTDAFFNEIIKMETKMRHSIEIACVLPLRKIVKEDLPQAGDRKAEWTTSKNDLDSHVKKSEAARDKGKSYDHETEMKNSENHFKEVDNKTNLFLDELLDSSTNGMITVLQEYLSAYKTFFSTGHELMEKVLPESQRIAVDPKKVNLSLKYLFLTPTSDAPVSSPRPTRRVSPKVTPKSPPPIPSVPTKPAPAVPAKILTAAPVPVVEVTQPAPVTVVTSPPPAQSIVPPAIPSVPAKSPPPAPMKPRNFSEFSPKSSVTPDKPKIAPAPPLEKFKSSPPPPEKPKPSVTSPPAEKPKSTVNAASKPGTPPQSSPAKTGSTTTPDAMTFAQRRAMFNSIQSSPPTNADRPKVAKTTDQIEERPRGGQSGRPRSSTIETSSPSQTRKAKGPEESPEKSKESPEKLKRDFREKLSPVKVASTTSQPPASTTSPNVTSPVKTVASPKSENIPSTTKPVVTPVVKVTEPAPQIAVTPVEKSAVGSPTTTSQNAEPSATTADKQAEGENSLKGDGKVEENSPEKAKKSPRKKKLSSSGNKRASVAANDPNQDQVGDILARIMERENSVLELQIERGDTFAVRQNRRDRFDKPKVAKEFDFDQEVKTGSPFYSYYNMFVKNEMIPALIQALDSATMDETEDQVDGGKAIGTVFYGFGNISVNEATVPLQHVSLDFHPNGDIIIIWDKISAGLEPFSWHYKKKSFPKLKDSGNATAGLSNTTITARMKLTREETWAKFDLVSCEVNLRHLDLKISGSSVSVVYNLILGAFKDSIKKSMSAELKKAVEDLFRMYSEKALDDYVPPTIMQQDRFKVAIVGGGSGGISLAAQLKRLIPAEDITIFDAAKDHYYQPMWTLVGGGIKDRSTSVRPLNALIPKEPESNSLQLSNGKRINYDAVIFATGLEINLDGIKGLRQAIGRDGVCSNYTFDTVHHTWNFLKAFTGGTMLFTTPTGAVKCGGAPQKIMWLADDLLRKTGLRDKTDIIFSTPLPTMFAVEKYSNILEEMAKQKSIQVRRKTTLVEVRGEKKEAVLQNVSNPSEQEVIHYDFLHVTPPMGPGPLIKGTSLAASNGFLDVDQFTLQHQKFPNIFGLGDIANLPTSKTLAAITRQTPVVAHNVEAHLKRQPLTHKYDGYTSCPITTGDQRLLLAEFKYGNVVCESFPWLGQSQPRYLFYKMKEAVFPWVYWNLFLKGRWYVTASVRQYVLYLPLKRSGYQLAEIQMPHLYDTIVNHCIKVEEPPKKVDPEATPLPKQEGKSTQQTENQLTQEALSRIEYDEELRNFLRDGRLEAVIRSIDSVQDDAEREKLLDNKLTFDMGFREFVGKMMKTVQPEALGYEPRDSGFDPQ</sequence>
<dbReference type="SUPFAM" id="SSF55394">
    <property type="entry name" value="Bactericidal permeability-increasing protein, BPI"/>
    <property type="match status" value="1"/>
</dbReference>
<evidence type="ECO:0000259" key="12">
    <source>
        <dbReference type="Pfam" id="PF01273"/>
    </source>
</evidence>
<keyword evidence="15" id="KW-1185">Reference proteome</keyword>
<dbReference type="InterPro" id="IPR017942">
    <property type="entry name" value="Lipid-bd_serum_glycop_N"/>
</dbReference>
<gene>
    <name evidence="14" type="ORF">PROFUN_02299</name>
</gene>
<evidence type="ECO:0000256" key="1">
    <source>
        <dbReference type="ARBA" id="ARBA00001974"/>
    </source>
</evidence>
<reference evidence="14 15" key="1">
    <citation type="journal article" date="2018" name="Genome Biol. Evol.">
        <title>Multiple Roots of Fruiting Body Formation in Amoebozoa.</title>
        <authorList>
            <person name="Hillmann F."/>
            <person name="Forbes G."/>
            <person name="Novohradska S."/>
            <person name="Ferling I."/>
            <person name="Riege K."/>
            <person name="Groth M."/>
            <person name="Westermann M."/>
            <person name="Marz M."/>
            <person name="Spaller T."/>
            <person name="Winckler T."/>
            <person name="Schaap P."/>
            <person name="Glockner G."/>
        </authorList>
    </citation>
    <scope>NUCLEOTIDE SEQUENCE [LARGE SCALE GENOMIC DNA]</scope>
    <source>
        <strain evidence="14 15">Jena</strain>
    </source>
</reference>
<comment type="subcellular location">
    <subcellularLocation>
        <location evidence="2">Mitochondrion</location>
    </subcellularLocation>
</comment>
<evidence type="ECO:0000256" key="5">
    <source>
        <dbReference type="ARBA" id="ARBA00022827"/>
    </source>
</evidence>
<feature type="region of interest" description="Disordered" evidence="11">
    <location>
        <begin position="187"/>
        <end position="221"/>
    </location>
</feature>
<dbReference type="GO" id="GO:0048038">
    <property type="term" value="F:quinone binding"/>
    <property type="evidence" value="ECO:0007669"/>
    <property type="project" value="UniProtKB-KW"/>
</dbReference>
<dbReference type="Proteomes" id="UP000241769">
    <property type="component" value="Unassembled WGS sequence"/>
</dbReference>
<dbReference type="SUPFAM" id="SSF51905">
    <property type="entry name" value="FAD/NAD(P)-binding domain"/>
    <property type="match status" value="2"/>
</dbReference>
<protein>
    <recommendedName>
        <fullName evidence="10">Sulfide:quinone oxidoreductase, mitochondrial</fullName>
    </recommendedName>
</protein>
<dbReference type="InParanoid" id="A0A2P6NYJ1"/>
<keyword evidence="8" id="KW-0496">Mitochondrion</keyword>